<dbReference type="EMBL" id="JBHSWW010000005">
    <property type="protein sequence ID" value="MFC6752045.1"/>
    <property type="molecule type" value="Genomic_DNA"/>
</dbReference>
<reference evidence="2 3" key="1">
    <citation type="journal article" date="2019" name="Int. J. Syst. Evol. Microbiol.">
        <title>The Global Catalogue of Microorganisms (GCM) 10K type strain sequencing project: providing services to taxonomists for standard genome sequencing and annotation.</title>
        <authorList>
            <consortium name="The Broad Institute Genomics Platform"/>
            <consortium name="The Broad Institute Genome Sequencing Center for Infectious Disease"/>
            <person name="Wu L."/>
            <person name="Ma J."/>
        </authorList>
    </citation>
    <scope>NUCLEOTIDE SEQUENCE [LARGE SCALE GENOMIC DNA]</scope>
    <source>
        <strain evidence="2 3">CGMCC 1.3239</strain>
    </source>
</reference>
<comment type="caution">
    <text evidence="2">The sequence shown here is derived from an EMBL/GenBank/DDBJ whole genome shotgun (WGS) entry which is preliminary data.</text>
</comment>
<dbReference type="Proteomes" id="UP001596442">
    <property type="component" value="Unassembled WGS sequence"/>
</dbReference>
<feature type="domain" description="Halobacterial output" evidence="1">
    <location>
        <begin position="8"/>
        <end position="70"/>
    </location>
</feature>
<gene>
    <name evidence="2" type="ORF">ACFQEU_00950</name>
</gene>
<organism evidence="2 3">
    <name type="scientific">Halorubrum tibetense</name>
    <dbReference type="NCBI Taxonomy" id="175631"/>
    <lineage>
        <taxon>Archaea</taxon>
        <taxon>Methanobacteriati</taxon>
        <taxon>Methanobacteriota</taxon>
        <taxon>Stenosarchaea group</taxon>
        <taxon>Halobacteria</taxon>
        <taxon>Halobacteriales</taxon>
        <taxon>Haloferacaceae</taxon>
        <taxon>Halorubrum</taxon>
    </lineage>
</organism>
<dbReference type="AlphaFoldDB" id="A0ABD5S6H3"/>
<sequence>MPSEIVPKIVKSLADRKDVEPDDLDIVLYDYIDLDALEKLSKHKNSAWKLESELPNHRITVNGNGEIRVDGQIKEIYSSD</sequence>
<dbReference type="Pfam" id="PF18545">
    <property type="entry name" value="HalOD1"/>
    <property type="match status" value="1"/>
</dbReference>
<dbReference type="InterPro" id="IPR040624">
    <property type="entry name" value="HalOD1"/>
</dbReference>
<keyword evidence="3" id="KW-1185">Reference proteome</keyword>
<evidence type="ECO:0000313" key="3">
    <source>
        <dbReference type="Proteomes" id="UP001596442"/>
    </source>
</evidence>
<evidence type="ECO:0000259" key="1">
    <source>
        <dbReference type="Pfam" id="PF18545"/>
    </source>
</evidence>
<protein>
    <submittedName>
        <fullName evidence="2">HalOD1 output domain-containing protein</fullName>
    </submittedName>
</protein>
<evidence type="ECO:0000313" key="2">
    <source>
        <dbReference type="EMBL" id="MFC6752045.1"/>
    </source>
</evidence>
<name>A0ABD5S6H3_9EURY</name>
<proteinExistence type="predicted"/>
<dbReference type="RefSeq" id="WP_379778321.1">
    <property type="nucleotide sequence ID" value="NZ_JBHSWW010000005.1"/>
</dbReference>
<accession>A0ABD5S6H3</accession>